<dbReference type="Proteomes" id="UP000886998">
    <property type="component" value="Unassembled WGS sequence"/>
</dbReference>
<protein>
    <submittedName>
        <fullName evidence="2">Uncharacterized protein</fullName>
    </submittedName>
</protein>
<feature type="compositionally biased region" description="Basic residues" evidence="1">
    <location>
        <begin position="8"/>
        <end position="20"/>
    </location>
</feature>
<dbReference type="AlphaFoldDB" id="A0A8X7CQU4"/>
<comment type="caution">
    <text evidence="2">The sequence shown here is derived from an EMBL/GenBank/DDBJ whole genome shotgun (WGS) entry which is preliminary data.</text>
</comment>
<evidence type="ECO:0000313" key="3">
    <source>
        <dbReference type="Proteomes" id="UP000886998"/>
    </source>
</evidence>
<gene>
    <name evidence="2" type="ORF">TNIN_225451</name>
</gene>
<proteinExistence type="predicted"/>
<dbReference type="EMBL" id="BMAV01021019">
    <property type="protein sequence ID" value="GFY74900.1"/>
    <property type="molecule type" value="Genomic_DNA"/>
</dbReference>
<evidence type="ECO:0000256" key="1">
    <source>
        <dbReference type="SAM" id="MobiDB-lite"/>
    </source>
</evidence>
<name>A0A8X7CQU4_9ARAC</name>
<evidence type="ECO:0000313" key="2">
    <source>
        <dbReference type="EMBL" id="GFY74900.1"/>
    </source>
</evidence>
<sequence length="192" mass="22132">MSTPVQSCKKKPKVVRHLKAHTSSQSSPTSEELKVCSVIFSKSYINEKESERRGFSKSQNSNNYKYSCQYCDYRSNVANNIIFHSKFCSSGLQDVIYYSNNQSSDVINNMDVRQRIRGEDFYLQLGENHEEMGELSESLSNDSAVEAPGHEEPDYSIVYQDGMKKKIDEADLRRQTKMEKVKSIVLRFKKLQ</sequence>
<feature type="region of interest" description="Disordered" evidence="1">
    <location>
        <begin position="1"/>
        <end position="27"/>
    </location>
</feature>
<keyword evidence="3" id="KW-1185">Reference proteome</keyword>
<reference evidence="2" key="1">
    <citation type="submission" date="2020-08" db="EMBL/GenBank/DDBJ databases">
        <title>Multicomponent nature underlies the extraordinary mechanical properties of spider dragline silk.</title>
        <authorList>
            <person name="Kono N."/>
            <person name="Nakamura H."/>
            <person name="Mori M."/>
            <person name="Yoshida Y."/>
            <person name="Ohtoshi R."/>
            <person name="Malay A.D."/>
            <person name="Moran D.A.P."/>
            <person name="Tomita M."/>
            <person name="Numata K."/>
            <person name="Arakawa K."/>
        </authorList>
    </citation>
    <scope>NUCLEOTIDE SEQUENCE</scope>
</reference>
<accession>A0A8X7CQU4</accession>
<organism evidence="2 3">
    <name type="scientific">Trichonephila inaurata madagascariensis</name>
    <dbReference type="NCBI Taxonomy" id="2747483"/>
    <lineage>
        <taxon>Eukaryota</taxon>
        <taxon>Metazoa</taxon>
        <taxon>Ecdysozoa</taxon>
        <taxon>Arthropoda</taxon>
        <taxon>Chelicerata</taxon>
        <taxon>Arachnida</taxon>
        <taxon>Araneae</taxon>
        <taxon>Araneomorphae</taxon>
        <taxon>Entelegynae</taxon>
        <taxon>Araneoidea</taxon>
        <taxon>Nephilidae</taxon>
        <taxon>Trichonephila</taxon>
        <taxon>Trichonephila inaurata</taxon>
    </lineage>
</organism>